<comment type="caution">
    <text evidence="2">The sequence shown here is derived from an EMBL/GenBank/DDBJ whole genome shotgun (WGS) entry which is preliminary data.</text>
</comment>
<feature type="signal peptide" evidence="1">
    <location>
        <begin position="1"/>
        <end position="25"/>
    </location>
</feature>
<dbReference type="PROSITE" id="PS51257">
    <property type="entry name" value="PROKAR_LIPOPROTEIN"/>
    <property type="match status" value="1"/>
</dbReference>
<reference evidence="2 3" key="1">
    <citation type="submission" date="2020-10" db="EMBL/GenBank/DDBJ databases">
        <title>Identification of Nocardia species via Next-generation sequencing and recognition of intraspecies genetic diversity.</title>
        <authorList>
            <person name="Li P."/>
            <person name="Li P."/>
            <person name="Lu B."/>
        </authorList>
    </citation>
    <scope>NUCLEOTIDE SEQUENCE [LARGE SCALE GENOMIC DNA]</scope>
    <source>
        <strain evidence="2 3">BJ06-0143</strain>
    </source>
</reference>
<dbReference type="EMBL" id="JADLQN010000001">
    <property type="protein sequence ID" value="MBF6354029.1"/>
    <property type="molecule type" value="Genomic_DNA"/>
</dbReference>
<keyword evidence="1" id="KW-0732">Signal</keyword>
<evidence type="ECO:0000256" key="1">
    <source>
        <dbReference type="SAM" id="SignalP"/>
    </source>
</evidence>
<dbReference type="Pfam" id="PF12079">
    <property type="entry name" value="DUF3558"/>
    <property type="match status" value="1"/>
</dbReference>
<protein>
    <submittedName>
        <fullName evidence="2">DUF3558 domain-containing protein</fullName>
    </submittedName>
</protein>
<keyword evidence="3" id="KW-1185">Reference proteome</keyword>
<organism evidence="2 3">
    <name type="scientific">Nocardia higoensis</name>
    <dbReference type="NCBI Taxonomy" id="228599"/>
    <lineage>
        <taxon>Bacteria</taxon>
        <taxon>Bacillati</taxon>
        <taxon>Actinomycetota</taxon>
        <taxon>Actinomycetes</taxon>
        <taxon>Mycobacteriales</taxon>
        <taxon>Nocardiaceae</taxon>
        <taxon>Nocardia</taxon>
    </lineage>
</organism>
<dbReference type="InterPro" id="IPR024520">
    <property type="entry name" value="DUF3558"/>
</dbReference>
<dbReference type="RefSeq" id="WP_195000854.1">
    <property type="nucleotide sequence ID" value="NZ_JADLQN010000001.1"/>
</dbReference>
<evidence type="ECO:0000313" key="3">
    <source>
        <dbReference type="Proteomes" id="UP000707731"/>
    </source>
</evidence>
<sequence>MRTVRAVIAATAVLATTAGCSSTEAGTATPTTQAMDNLLNPCTDVPDEWLIETGLDPATEQNSVNPTEVSSWRICGWDAMDLPYMVDLMSSSKTLEETRNSTTVIILGDTTIGARPALITRVKSDSADKRTCYVTFPAEQGSFTISLGWRASRPITADRCELAIKHATDLERHLPK</sequence>
<gene>
    <name evidence="2" type="ORF">IU449_05595</name>
</gene>
<name>A0ABS0DAW9_9NOCA</name>
<evidence type="ECO:0000313" key="2">
    <source>
        <dbReference type="EMBL" id="MBF6354029.1"/>
    </source>
</evidence>
<dbReference type="Proteomes" id="UP000707731">
    <property type="component" value="Unassembled WGS sequence"/>
</dbReference>
<feature type="chain" id="PRO_5046896473" evidence="1">
    <location>
        <begin position="26"/>
        <end position="176"/>
    </location>
</feature>
<proteinExistence type="predicted"/>
<accession>A0ABS0DAW9</accession>